<comment type="caution">
    <text evidence="8">The sequence shown here is derived from an EMBL/GenBank/DDBJ whole genome shotgun (WGS) entry which is preliminary data.</text>
</comment>
<dbReference type="Pfam" id="PF01343">
    <property type="entry name" value="Peptidase_S49"/>
    <property type="match status" value="2"/>
</dbReference>
<dbReference type="InterPro" id="IPR047217">
    <property type="entry name" value="S49_SppA_67K_type_N"/>
</dbReference>
<dbReference type="SUPFAM" id="SSF52096">
    <property type="entry name" value="ClpP/crotonase"/>
    <property type="match status" value="2"/>
</dbReference>
<dbReference type="InterPro" id="IPR004635">
    <property type="entry name" value="Pept_S49_SppA"/>
</dbReference>
<name>A0ABR2YZP0_9CHLO</name>
<dbReference type="EMBL" id="JALJOT010000002">
    <property type="protein sequence ID" value="KAK9917362.1"/>
    <property type="molecule type" value="Genomic_DNA"/>
</dbReference>
<evidence type="ECO:0000256" key="6">
    <source>
        <dbReference type="ARBA" id="ARBA00023136"/>
    </source>
</evidence>
<keyword evidence="3" id="KW-0645">Protease</keyword>
<evidence type="ECO:0000259" key="7">
    <source>
        <dbReference type="Pfam" id="PF01343"/>
    </source>
</evidence>
<keyword evidence="4" id="KW-0378">Hydrolase</keyword>
<dbReference type="InterPro" id="IPR047272">
    <property type="entry name" value="S49_SppA_C"/>
</dbReference>
<keyword evidence="9" id="KW-1185">Reference proteome</keyword>
<accession>A0ABR2YZP0</accession>
<dbReference type="CDD" id="cd07023">
    <property type="entry name" value="S49_Sppa_N_C"/>
    <property type="match status" value="1"/>
</dbReference>
<evidence type="ECO:0000256" key="3">
    <source>
        <dbReference type="ARBA" id="ARBA00022670"/>
    </source>
</evidence>
<dbReference type="InterPro" id="IPR029045">
    <property type="entry name" value="ClpP/crotonase-like_dom_sf"/>
</dbReference>
<dbReference type="PANTHER" id="PTHR33209:SF1">
    <property type="entry name" value="PEPTIDASE S49 DOMAIN-CONTAINING PROTEIN"/>
    <property type="match status" value="1"/>
</dbReference>
<evidence type="ECO:0000256" key="4">
    <source>
        <dbReference type="ARBA" id="ARBA00022801"/>
    </source>
</evidence>
<evidence type="ECO:0000313" key="8">
    <source>
        <dbReference type="EMBL" id="KAK9917362.1"/>
    </source>
</evidence>
<proteinExistence type="inferred from homology"/>
<feature type="domain" description="Peptidase S49" evidence="7">
    <location>
        <begin position="362"/>
        <end position="509"/>
    </location>
</feature>
<gene>
    <name evidence="8" type="ORF">WJX75_003547</name>
</gene>
<dbReference type="InterPro" id="IPR004634">
    <property type="entry name" value="Pept_S49_pIV"/>
</dbReference>
<dbReference type="PIRSF" id="PIRSF001217">
    <property type="entry name" value="Protease_4_SppA"/>
    <property type="match status" value="1"/>
</dbReference>
<protein>
    <recommendedName>
        <fullName evidence="7">Peptidase S49 domain-containing protein</fullName>
    </recommendedName>
</protein>
<sequence length="597" mass="64127">MTSSASENGAEPLPTGELVFTPPTGFQKLLTSARLARALPWRRFKKGSVLVIELGGGITEKRQGRFAGANSMPQITGALKKAAYDPRVSGIYLKISPLSAGWAKLQEIRQYIEFFKQCGKFSIAYMAAGGEKEYFVGSACEEVYVPPSGSVSLRGLAVSGTFLRTALEKVGVEPNLVRIGKYKSAGDQLLRKDMSEAQREQLTALLDDIYEGFTTGIAQSRGKTTQEAEMMLDEGIYKMERYVESGWLTGLKYEDEILADLEKRTDSKPNKLKTVGLKKYSSVSPTAFGIVGRKRIAVIRAAGAIVGGSGGRASGNVTAEDLIAQIRLVAEQKAFVGLVLRVDSPGGDALASDLIWRELRVLAEKKPVIASMGDVAASGGYYLSMAARKVVAEQLTITGSIGVITGKFSLEGLYKKVGYAKEVISKGRYAELLADNRGFSEEEDKYFEEQAQYAYESFRNKAALSRGIPIEKMQEVAQGRVWSGKRALEVGLVDALGGLSRAVAIAKRELGIPDSEAVALIELSREQPSPLALLSGGASAASLLQTGFVQLASGTPPLQVLSQLLGMANLEDVSLGMHGRPMAVMPDIKVEAASKLL</sequence>
<dbReference type="CDD" id="cd07018">
    <property type="entry name" value="S49_SppA_67K_type"/>
    <property type="match status" value="1"/>
</dbReference>
<organism evidence="8 9">
    <name type="scientific">Coccomyxa subellipsoidea</name>
    <dbReference type="NCBI Taxonomy" id="248742"/>
    <lineage>
        <taxon>Eukaryota</taxon>
        <taxon>Viridiplantae</taxon>
        <taxon>Chlorophyta</taxon>
        <taxon>core chlorophytes</taxon>
        <taxon>Trebouxiophyceae</taxon>
        <taxon>Trebouxiophyceae incertae sedis</taxon>
        <taxon>Coccomyxaceae</taxon>
        <taxon>Coccomyxa</taxon>
    </lineage>
</organism>
<keyword evidence="5" id="KW-0720">Serine protease</keyword>
<evidence type="ECO:0000256" key="1">
    <source>
        <dbReference type="ARBA" id="ARBA00004370"/>
    </source>
</evidence>
<dbReference type="Proteomes" id="UP001491310">
    <property type="component" value="Unassembled WGS sequence"/>
</dbReference>
<dbReference type="PANTHER" id="PTHR33209">
    <property type="entry name" value="PROTEASE 4"/>
    <property type="match status" value="1"/>
</dbReference>
<evidence type="ECO:0000256" key="5">
    <source>
        <dbReference type="ARBA" id="ARBA00022825"/>
    </source>
</evidence>
<dbReference type="Gene3D" id="3.90.226.10">
    <property type="entry name" value="2-enoyl-CoA Hydratase, Chain A, domain 1"/>
    <property type="match status" value="3"/>
</dbReference>
<dbReference type="NCBIfam" id="TIGR00706">
    <property type="entry name" value="SppA_dom"/>
    <property type="match status" value="1"/>
</dbReference>
<evidence type="ECO:0000313" key="9">
    <source>
        <dbReference type="Proteomes" id="UP001491310"/>
    </source>
</evidence>
<dbReference type="InterPro" id="IPR002142">
    <property type="entry name" value="Peptidase_S49"/>
</dbReference>
<feature type="domain" description="Peptidase S49" evidence="7">
    <location>
        <begin position="119"/>
        <end position="264"/>
    </location>
</feature>
<reference evidence="8 9" key="1">
    <citation type="journal article" date="2024" name="Nat. Commun.">
        <title>Phylogenomics reveals the evolutionary origins of lichenization in chlorophyte algae.</title>
        <authorList>
            <person name="Puginier C."/>
            <person name="Libourel C."/>
            <person name="Otte J."/>
            <person name="Skaloud P."/>
            <person name="Haon M."/>
            <person name="Grisel S."/>
            <person name="Petersen M."/>
            <person name="Berrin J.G."/>
            <person name="Delaux P.M."/>
            <person name="Dal Grande F."/>
            <person name="Keller J."/>
        </authorList>
    </citation>
    <scope>NUCLEOTIDE SEQUENCE [LARGE SCALE GENOMIC DNA]</scope>
    <source>
        <strain evidence="8 9">SAG 216-7</strain>
    </source>
</reference>
<comment type="similarity">
    <text evidence="2">Belongs to the peptidase S49 family.</text>
</comment>
<evidence type="ECO:0000256" key="2">
    <source>
        <dbReference type="ARBA" id="ARBA00008683"/>
    </source>
</evidence>
<keyword evidence="6" id="KW-0472">Membrane</keyword>
<comment type="subcellular location">
    <subcellularLocation>
        <location evidence="1">Membrane</location>
    </subcellularLocation>
</comment>